<dbReference type="FunFam" id="3.90.640.10:FF:000007">
    <property type="entry name" value="Actin like 7B"/>
    <property type="match status" value="1"/>
</dbReference>
<evidence type="ECO:0000313" key="7">
    <source>
        <dbReference type="EMBL" id="VVC86336.1"/>
    </source>
</evidence>
<dbReference type="EMBL" id="FZQP02000002">
    <property type="protein sequence ID" value="VVC86336.1"/>
    <property type="molecule type" value="Genomic_DNA"/>
</dbReference>
<keyword evidence="8" id="KW-1185">Reference proteome</keyword>
<evidence type="ECO:0000256" key="6">
    <source>
        <dbReference type="RuleBase" id="RU000487"/>
    </source>
</evidence>
<dbReference type="PANTHER" id="PTHR11937">
    <property type="entry name" value="ACTIN"/>
    <property type="match status" value="1"/>
</dbReference>
<dbReference type="InterPro" id="IPR043129">
    <property type="entry name" value="ATPase_NBD"/>
</dbReference>
<accession>A0A5E4PM21</accession>
<keyword evidence="3" id="KW-0547">Nucleotide-binding</keyword>
<dbReference type="SUPFAM" id="SSF53067">
    <property type="entry name" value="Actin-like ATPase domain"/>
    <property type="match status" value="2"/>
</dbReference>
<evidence type="ECO:0000256" key="4">
    <source>
        <dbReference type="ARBA" id="ARBA00022840"/>
    </source>
</evidence>
<evidence type="ECO:0000313" key="8">
    <source>
        <dbReference type="Proteomes" id="UP000324832"/>
    </source>
</evidence>
<dbReference type="Pfam" id="PF00022">
    <property type="entry name" value="Actin"/>
    <property type="match status" value="1"/>
</dbReference>
<evidence type="ECO:0000256" key="5">
    <source>
        <dbReference type="ARBA" id="ARBA00023212"/>
    </source>
</evidence>
<dbReference type="PRINTS" id="PR00190">
    <property type="entry name" value="ACTIN"/>
</dbReference>
<keyword evidence="2" id="KW-0963">Cytoplasm</keyword>
<reference evidence="7 8" key="1">
    <citation type="submission" date="2017-07" db="EMBL/GenBank/DDBJ databases">
        <authorList>
            <person name="Talla V."/>
            <person name="Backstrom N."/>
        </authorList>
    </citation>
    <scope>NUCLEOTIDE SEQUENCE [LARGE SCALE GENOMIC DNA]</scope>
</reference>
<evidence type="ECO:0000256" key="3">
    <source>
        <dbReference type="ARBA" id="ARBA00022741"/>
    </source>
</evidence>
<organism evidence="7 8">
    <name type="scientific">Leptidea sinapis</name>
    <dbReference type="NCBI Taxonomy" id="189913"/>
    <lineage>
        <taxon>Eukaryota</taxon>
        <taxon>Metazoa</taxon>
        <taxon>Ecdysozoa</taxon>
        <taxon>Arthropoda</taxon>
        <taxon>Hexapoda</taxon>
        <taxon>Insecta</taxon>
        <taxon>Pterygota</taxon>
        <taxon>Neoptera</taxon>
        <taxon>Endopterygota</taxon>
        <taxon>Lepidoptera</taxon>
        <taxon>Glossata</taxon>
        <taxon>Ditrysia</taxon>
        <taxon>Papilionoidea</taxon>
        <taxon>Pieridae</taxon>
        <taxon>Dismorphiinae</taxon>
        <taxon>Leptidea</taxon>
    </lineage>
</organism>
<keyword evidence="5" id="KW-0206">Cytoskeleton</keyword>
<proteinExistence type="inferred from homology"/>
<dbReference type="GO" id="GO:0005524">
    <property type="term" value="F:ATP binding"/>
    <property type="evidence" value="ECO:0007669"/>
    <property type="project" value="UniProtKB-KW"/>
</dbReference>
<keyword evidence="4" id="KW-0067">ATP-binding</keyword>
<dbReference type="Gene3D" id="3.90.640.10">
    <property type="entry name" value="Actin, Chain A, domain 4"/>
    <property type="match status" value="1"/>
</dbReference>
<dbReference type="Proteomes" id="UP000324832">
    <property type="component" value="Unassembled WGS sequence"/>
</dbReference>
<comment type="similarity">
    <text evidence="6">Belongs to the actin family.</text>
</comment>
<sequence length="374" mass="42182">MSDKIGVVIDTGSQNSKVGFAGESSPRCVFPTAVARFRQQGILDALPEVYFGKEAIKRRGISTLTWPIQNGMICDWDEMEKLWHHIFYTEMHVAPENAGAVIAIHPLTGKSDKERIAEVLFETFLLQDLYLALSPALVLHASGRTSGVVWENGASCSYSISVFEGFPLRHSTVNSVINGNMLREHLQRLFTKVGYSFSTPLELDILDKIKKEVCYVARDYDIECAQSNSSGENKTSYALPDGQTILIRDERYQCPELLFKPHLYGYNCPNIVDNIRLTISRSELDYKTLFYNNIVLSGGSSMFKGISGRLLLELMKRGSDSVEMKPNVEALNFRDIAPWVGGSILANLSSYQNFWMTRQDYESDGVDRVNYKFF</sequence>
<evidence type="ECO:0000256" key="2">
    <source>
        <dbReference type="ARBA" id="ARBA00022490"/>
    </source>
</evidence>
<evidence type="ECO:0000256" key="1">
    <source>
        <dbReference type="ARBA" id="ARBA00004245"/>
    </source>
</evidence>
<gene>
    <name evidence="7" type="ORF">LSINAPIS_LOCUS178</name>
</gene>
<name>A0A5E4PM21_9NEOP</name>
<dbReference type="GO" id="GO:0005856">
    <property type="term" value="C:cytoskeleton"/>
    <property type="evidence" value="ECO:0007669"/>
    <property type="project" value="UniProtKB-SubCell"/>
</dbReference>
<dbReference type="InterPro" id="IPR004000">
    <property type="entry name" value="Actin"/>
</dbReference>
<dbReference type="SMART" id="SM00268">
    <property type="entry name" value="ACTIN"/>
    <property type="match status" value="1"/>
</dbReference>
<comment type="subcellular location">
    <subcellularLocation>
        <location evidence="1">Cytoplasm</location>
        <location evidence="1">Cytoskeleton</location>
    </subcellularLocation>
</comment>
<dbReference type="FunFam" id="3.30.420.40:FF:000148">
    <property type="entry name" value="Actin, alpha skeletal muscle"/>
    <property type="match status" value="1"/>
</dbReference>
<evidence type="ECO:0008006" key="9">
    <source>
        <dbReference type="Google" id="ProtNLM"/>
    </source>
</evidence>
<protein>
    <recommendedName>
        <fullName evidence="9">Actin, cytoplasmic</fullName>
    </recommendedName>
</protein>
<dbReference type="Gene3D" id="3.30.420.40">
    <property type="match status" value="2"/>
</dbReference>
<dbReference type="AlphaFoldDB" id="A0A5E4PM21"/>